<protein>
    <submittedName>
        <fullName evidence="1">Uncharacterized protein</fullName>
    </submittedName>
</protein>
<sequence length="421" mass="46189">MSIVRSPNARLTCHAMDIPSPRNSDPYPTYHLQEHTNAGKSLQKSGTGSSVPVNMDSDGADPIVNAVATEYQDSSQPMFQETITKYMKALTEQPGIVNHYMNKLREHGIDPEKHEAWFPIVATGSSPSNQRVQCRVCGPQAIFRLKKWPSHLCDKKHVSRVSARTQISSEILLVGFQKFDRRATVTSEGTEDVRCNKGCARNSKYDEEIPTTDPPPPSTEKIMSPAELEWARERERLNKWKAAKAARAVKAASAAATTSSMTASPSTDNNSGVIILAKDSDTPPPTRPVRQVSETLHDPGVLLRSASNILPPPTGTSQHPATSLPRAPISAVSAYHRAVYGLTDLDTGYGLSWGHPSYQLQIPLCFQPLLMSQGPSCQPHPEVPLCFQTTSSFNGHFYYMNATVTETSHGNTDYTTRGPQH</sequence>
<gene>
    <name evidence="1" type="ORF">BDY19DRAFT_1058481</name>
</gene>
<organism evidence="1 2">
    <name type="scientific">Irpex rosettiformis</name>
    <dbReference type="NCBI Taxonomy" id="378272"/>
    <lineage>
        <taxon>Eukaryota</taxon>
        <taxon>Fungi</taxon>
        <taxon>Dikarya</taxon>
        <taxon>Basidiomycota</taxon>
        <taxon>Agaricomycotina</taxon>
        <taxon>Agaricomycetes</taxon>
        <taxon>Polyporales</taxon>
        <taxon>Irpicaceae</taxon>
        <taxon>Irpex</taxon>
    </lineage>
</organism>
<evidence type="ECO:0000313" key="1">
    <source>
        <dbReference type="EMBL" id="KAI0086955.1"/>
    </source>
</evidence>
<proteinExistence type="predicted"/>
<evidence type="ECO:0000313" key="2">
    <source>
        <dbReference type="Proteomes" id="UP001055072"/>
    </source>
</evidence>
<dbReference type="EMBL" id="MU274920">
    <property type="protein sequence ID" value="KAI0086955.1"/>
    <property type="molecule type" value="Genomic_DNA"/>
</dbReference>
<name>A0ACB8TY69_9APHY</name>
<reference evidence="1" key="1">
    <citation type="journal article" date="2021" name="Environ. Microbiol.">
        <title>Gene family expansions and transcriptome signatures uncover fungal adaptations to wood decay.</title>
        <authorList>
            <person name="Hage H."/>
            <person name="Miyauchi S."/>
            <person name="Viragh M."/>
            <person name="Drula E."/>
            <person name="Min B."/>
            <person name="Chaduli D."/>
            <person name="Navarro D."/>
            <person name="Favel A."/>
            <person name="Norest M."/>
            <person name="Lesage-Meessen L."/>
            <person name="Balint B."/>
            <person name="Merenyi Z."/>
            <person name="de Eugenio L."/>
            <person name="Morin E."/>
            <person name="Martinez A.T."/>
            <person name="Baldrian P."/>
            <person name="Stursova M."/>
            <person name="Martinez M.J."/>
            <person name="Novotny C."/>
            <person name="Magnuson J.K."/>
            <person name="Spatafora J.W."/>
            <person name="Maurice S."/>
            <person name="Pangilinan J."/>
            <person name="Andreopoulos W."/>
            <person name="LaButti K."/>
            <person name="Hundley H."/>
            <person name="Na H."/>
            <person name="Kuo A."/>
            <person name="Barry K."/>
            <person name="Lipzen A."/>
            <person name="Henrissat B."/>
            <person name="Riley R."/>
            <person name="Ahrendt S."/>
            <person name="Nagy L.G."/>
            <person name="Grigoriev I.V."/>
            <person name="Martin F."/>
            <person name="Rosso M.N."/>
        </authorList>
    </citation>
    <scope>NUCLEOTIDE SEQUENCE</scope>
    <source>
        <strain evidence="1">CBS 384.51</strain>
    </source>
</reference>
<comment type="caution">
    <text evidence="1">The sequence shown here is derived from an EMBL/GenBank/DDBJ whole genome shotgun (WGS) entry which is preliminary data.</text>
</comment>
<dbReference type="Proteomes" id="UP001055072">
    <property type="component" value="Unassembled WGS sequence"/>
</dbReference>
<keyword evidence="2" id="KW-1185">Reference proteome</keyword>
<accession>A0ACB8TY69</accession>